<evidence type="ECO:0000256" key="7">
    <source>
        <dbReference type="SAM" id="Phobius"/>
    </source>
</evidence>
<dbReference type="GO" id="GO:0016020">
    <property type="term" value="C:membrane"/>
    <property type="evidence" value="ECO:0007669"/>
    <property type="project" value="TreeGrafter"/>
</dbReference>
<evidence type="ECO:0000256" key="3">
    <source>
        <dbReference type="ARBA" id="ARBA00022801"/>
    </source>
</evidence>
<gene>
    <name evidence="9" type="ORF">E8A74_29780</name>
</gene>
<dbReference type="GO" id="GO:0004222">
    <property type="term" value="F:metalloendopeptidase activity"/>
    <property type="evidence" value="ECO:0007669"/>
    <property type="project" value="InterPro"/>
</dbReference>
<accession>A0A4V5PM51</accession>
<name>A0A4V5PM51_9BACT</name>
<evidence type="ECO:0000259" key="8">
    <source>
        <dbReference type="Pfam" id="PF01435"/>
    </source>
</evidence>
<evidence type="ECO:0000313" key="9">
    <source>
        <dbReference type="EMBL" id="TKD02056.1"/>
    </source>
</evidence>
<keyword evidence="3 6" id="KW-0378">Hydrolase</keyword>
<dbReference type="EMBL" id="SSMQ01000036">
    <property type="protein sequence ID" value="TKD02056.1"/>
    <property type="molecule type" value="Genomic_DNA"/>
</dbReference>
<reference evidence="9 10" key="1">
    <citation type="submission" date="2019-04" db="EMBL/GenBank/DDBJ databases">
        <authorList>
            <person name="Li Y."/>
            <person name="Wang J."/>
        </authorList>
    </citation>
    <scope>NUCLEOTIDE SEQUENCE [LARGE SCALE GENOMIC DNA]</scope>
    <source>
        <strain evidence="9 10">DSM 14668</strain>
    </source>
</reference>
<dbReference type="PANTHER" id="PTHR22726">
    <property type="entry name" value="METALLOENDOPEPTIDASE OMA1"/>
    <property type="match status" value="1"/>
</dbReference>
<keyword evidence="7" id="KW-0472">Membrane</keyword>
<evidence type="ECO:0000256" key="4">
    <source>
        <dbReference type="ARBA" id="ARBA00022833"/>
    </source>
</evidence>
<evidence type="ECO:0000313" key="10">
    <source>
        <dbReference type="Proteomes" id="UP000309215"/>
    </source>
</evidence>
<protein>
    <submittedName>
        <fullName evidence="9">M48 family metallopeptidase</fullName>
    </submittedName>
</protein>
<sequence>MSGAEAGSGKGASGTGFGHSPKRLVAELGILLLAIVGLIFAARGCAGYASTAIVAVIPPDADAAIGKTAGEAMRAQHGLSGAPTEDQKARVDRIFEELRSSLTDEERRVLVAPRITVLKDDQVNAFALPGGEVFVLTGLLDRSKDDDEELRGVLAHEIGHAVKRHGVRSLARNALFGLTIAFVVGDLNDITATVIAGASQLDTLRYSRSMEEEADAFGVDLLARSNKSPEGLARFLESLEAMPVPELLSTHPDSEERAKAIRERMRAGK</sequence>
<dbReference type="Proteomes" id="UP000309215">
    <property type="component" value="Unassembled WGS sequence"/>
</dbReference>
<dbReference type="InterPro" id="IPR051156">
    <property type="entry name" value="Mito/Outer_Membr_Metalloprot"/>
</dbReference>
<feature type="transmembrane region" description="Helical" evidence="7">
    <location>
        <begin position="24"/>
        <end position="42"/>
    </location>
</feature>
<evidence type="ECO:0000256" key="2">
    <source>
        <dbReference type="ARBA" id="ARBA00022723"/>
    </source>
</evidence>
<organism evidence="9 10">
    <name type="scientific">Polyangium fumosum</name>
    <dbReference type="NCBI Taxonomy" id="889272"/>
    <lineage>
        <taxon>Bacteria</taxon>
        <taxon>Pseudomonadati</taxon>
        <taxon>Myxococcota</taxon>
        <taxon>Polyangia</taxon>
        <taxon>Polyangiales</taxon>
        <taxon>Polyangiaceae</taxon>
        <taxon>Polyangium</taxon>
    </lineage>
</organism>
<dbReference type="GO" id="GO:0046872">
    <property type="term" value="F:metal ion binding"/>
    <property type="evidence" value="ECO:0007669"/>
    <property type="project" value="UniProtKB-KW"/>
</dbReference>
<evidence type="ECO:0000256" key="6">
    <source>
        <dbReference type="RuleBase" id="RU003983"/>
    </source>
</evidence>
<keyword evidence="7" id="KW-1133">Transmembrane helix</keyword>
<dbReference type="GO" id="GO:0051603">
    <property type="term" value="P:proteolysis involved in protein catabolic process"/>
    <property type="evidence" value="ECO:0007669"/>
    <property type="project" value="TreeGrafter"/>
</dbReference>
<keyword evidence="7" id="KW-0812">Transmembrane</keyword>
<keyword evidence="4 6" id="KW-0862">Zinc</keyword>
<evidence type="ECO:0000256" key="5">
    <source>
        <dbReference type="ARBA" id="ARBA00023049"/>
    </source>
</evidence>
<proteinExistence type="inferred from homology"/>
<dbReference type="CDD" id="cd07332">
    <property type="entry name" value="M48C_Oma1_like"/>
    <property type="match status" value="1"/>
</dbReference>
<dbReference type="InterPro" id="IPR001915">
    <property type="entry name" value="Peptidase_M48"/>
</dbReference>
<dbReference type="Pfam" id="PF01435">
    <property type="entry name" value="Peptidase_M48"/>
    <property type="match status" value="1"/>
</dbReference>
<keyword evidence="1 6" id="KW-0645">Protease</keyword>
<dbReference type="OrthoDB" id="9810445at2"/>
<keyword evidence="5 6" id="KW-0482">Metalloprotease</keyword>
<comment type="caution">
    <text evidence="9">The sequence shown here is derived from an EMBL/GenBank/DDBJ whole genome shotgun (WGS) entry which is preliminary data.</text>
</comment>
<dbReference type="Gene3D" id="3.30.2010.10">
    <property type="entry name" value="Metalloproteases ('zincins'), catalytic domain"/>
    <property type="match status" value="1"/>
</dbReference>
<evidence type="ECO:0000256" key="1">
    <source>
        <dbReference type="ARBA" id="ARBA00022670"/>
    </source>
</evidence>
<feature type="domain" description="Peptidase M48" evidence="8">
    <location>
        <begin position="87"/>
        <end position="264"/>
    </location>
</feature>
<dbReference type="PANTHER" id="PTHR22726:SF1">
    <property type="entry name" value="METALLOENDOPEPTIDASE OMA1, MITOCHONDRIAL"/>
    <property type="match status" value="1"/>
</dbReference>
<dbReference type="RefSeq" id="WP_136932494.1">
    <property type="nucleotide sequence ID" value="NZ_SSMQ01000036.1"/>
</dbReference>
<keyword evidence="2" id="KW-0479">Metal-binding</keyword>
<keyword evidence="10" id="KW-1185">Reference proteome</keyword>
<comment type="cofactor">
    <cofactor evidence="6">
        <name>Zn(2+)</name>
        <dbReference type="ChEBI" id="CHEBI:29105"/>
    </cofactor>
    <text evidence="6">Binds 1 zinc ion per subunit.</text>
</comment>
<dbReference type="AlphaFoldDB" id="A0A4V5PM51"/>
<comment type="similarity">
    <text evidence="6">Belongs to the peptidase M48 family.</text>
</comment>